<feature type="region of interest" description="Disordered" evidence="2">
    <location>
        <begin position="222"/>
        <end position="249"/>
    </location>
</feature>
<dbReference type="Pfam" id="PF21048">
    <property type="entry name" value="Rad26-like_N"/>
    <property type="match status" value="1"/>
</dbReference>
<dbReference type="Pfam" id="PF12331">
    <property type="entry name" value="Rad26-like_helical_rpts"/>
    <property type="match status" value="1"/>
</dbReference>
<organism evidence="6 7">
    <name type="scientific">[Torrubiella] hemipterigena</name>
    <dbReference type="NCBI Taxonomy" id="1531966"/>
    <lineage>
        <taxon>Eukaryota</taxon>
        <taxon>Fungi</taxon>
        <taxon>Dikarya</taxon>
        <taxon>Ascomycota</taxon>
        <taxon>Pezizomycotina</taxon>
        <taxon>Sordariomycetes</taxon>
        <taxon>Hypocreomycetidae</taxon>
        <taxon>Hypocreales</taxon>
        <taxon>Clavicipitaceae</taxon>
        <taxon>Clavicipitaceae incertae sedis</taxon>
        <taxon>'Torrubiella' clade</taxon>
    </lineage>
</organism>
<keyword evidence="1" id="KW-0175">Coiled coil</keyword>
<evidence type="ECO:0000313" key="7">
    <source>
        <dbReference type="Proteomes" id="UP000039046"/>
    </source>
</evidence>
<feature type="compositionally biased region" description="Polar residues" evidence="2">
    <location>
        <begin position="101"/>
        <end position="110"/>
    </location>
</feature>
<dbReference type="Proteomes" id="UP000039046">
    <property type="component" value="Unassembled WGS sequence"/>
</dbReference>
<accession>A0A0A1T1Q8</accession>
<sequence>MDIDEFSDDGLDDMGVTELDALEAHAIQLTQAKQLTQPQRSQLQDIDYGWEEDDDLDTTEVTNDAGLPVGRHNIHHTPSQQDAMPPPRMIPPVPNPQWNPTFHSANRPSSQMPPPALSRPPQSQLARALLPGASQAGDVVSALQQRLRALESELNAARGEASILRAKSVKTERERDMEVMRLRKINAEQQERHERMLETAVAAEKSANTELQFMQRDLKEKAISDRTKKKDSTFGGNATTPKKAGGRTWGIADGFDEMDIAISPSKGQGRGKAGGSVATAVGERTPSKGKRKRPTIDSPVTALETHTDDVFMADARGGSSQPTQQATVTEAPAAPFEFLQLILDHGTVASNPPTFDALSKLNFPSEPTTSLAAKIFERIPLMGNAQQPMQLLVDFVEFVTTLWSRCFEEQYWAPVRHLVQLIAFTFQLHTTSVAPLVIRNLLPTIESTVFIIAEAHQHRLADGSLPSNMEPREIENYVDTQEIMSLLHICALACATNSPESERDEYSTLAIWQLLSWEFVLLLLTNKQDFADTISMLDLLATSSLPNSIGPICHDREPDFVARLIIDRVSLKLVESLRSNLSTLQRRQIRAAALRTLISFTKHPFGARQLASHDNALPRLAVCLSASIDDLYHQPISRSVLSQSGAYTPSIAKLVASSQSGADLSHIIAQCVTLIHTLVTSPVTADVADIMKKLSVTHGGNQRYILALGRLNFADDDLIIESGIDVDIIEAAHELLELAATPDEGEIIGDAFAP</sequence>
<dbReference type="OrthoDB" id="5245063at2759"/>
<feature type="domain" description="Rad26-like C-terminal" evidence="4">
    <location>
        <begin position="688"/>
        <end position="752"/>
    </location>
</feature>
<gene>
    <name evidence="6" type="ORF">VHEMI00255</name>
</gene>
<dbReference type="EMBL" id="CDHN01000001">
    <property type="protein sequence ID" value="CEJ80050.1"/>
    <property type="molecule type" value="Genomic_DNA"/>
</dbReference>
<evidence type="ECO:0000313" key="6">
    <source>
        <dbReference type="EMBL" id="CEJ80050.1"/>
    </source>
</evidence>
<dbReference type="AlphaFoldDB" id="A0A0A1T1Q8"/>
<feature type="region of interest" description="Disordered" evidence="2">
    <location>
        <begin position="262"/>
        <end position="306"/>
    </location>
</feature>
<dbReference type="InterPro" id="IPR048379">
    <property type="entry name" value="Rad26-like_C"/>
</dbReference>
<dbReference type="HOGENOM" id="CLU_013058_1_0_1"/>
<feature type="domain" description="Rad26-like helical repeats" evidence="3">
    <location>
        <begin position="447"/>
        <end position="679"/>
    </location>
</feature>
<dbReference type="STRING" id="1531966.A0A0A1T1Q8"/>
<evidence type="ECO:0000256" key="1">
    <source>
        <dbReference type="SAM" id="Coils"/>
    </source>
</evidence>
<keyword evidence="7" id="KW-1185">Reference proteome</keyword>
<dbReference type="InterPro" id="IPR048380">
    <property type="entry name" value="Rad26-like_N"/>
</dbReference>
<feature type="compositionally biased region" description="Basic and acidic residues" evidence="2">
    <location>
        <begin position="222"/>
        <end position="232"/>
    </location>
</feature>
<feature type="coiled-coil region" evidence="1">
    <location>
        <begin position="133"/>
        <end position="167"/>
    </location>
</feature>
<reference evidence="6 7" key="1">
    <citation type="journal article" date="2015" name="Genome Announc.">
        <title>Draft Genome Sequence and Gene Annotation of the Entomopathogenic Fungus Verticillium hemipterigenum.</title>
        <authorList>
            <person name="Horn F."/>
            <person name="Habel A."/>
            <person name="Scharf D.H."/>
            <person name="Dworschak J."/>
            <person name="Brakhage A.A."/>
            <person name="Guthke R."/>
            <person name="Hertweck C."/>
            <person name="Linde J."/>
        </authorList>
    </citation>
    <scope>NUCLEOTIDE SEQUENCE [LARGE SCALE GENOMIC DNA]</scope>
</reference>
<protein>
    <recommendedName>
        <fullName evidence="8">DNA repair protein Rad26</fullName>
    </recommendedName>
</protein>
<evidence type="ECO:0000259" key="3">
    <source>
        <dbReference type="Pfam" id="PF12331"/>
    </source>
</evidence>
<evidence type="ECO:0000259" key="4">
    <source>
        <dbReference type="Pfam" id="PF21046"/>
    </source>
</evidence>
<dbReference type="InterPro" id="IPR022093">
    <property type="entry name" value="Rad26-like_helical"/>
</dbReference>
<feature type="region of interest" description="Disordered" evidence="2">
    <location>
        <begin position="101"/>
        <end position="121"/>
    </location>
</feature>
<evidence type="ECO:0000259" key="5">
    <source>
        <dbReference type="Pfam" id="PF21048"/>
    </source>
</evidence>
<name>A0A0A1T1Q8_9HYPO</name>
<feature type="domain" description="Rad26-like N-terminal" evidence="5">
    <location>
        <begin position="338"/>
        <end position="386"/>
    </location>
</feature>
<evidence type="ECO:0008006" key="8">
    <source>
        <dbReference type="Google" id="ProtNLM"/>
    </source>
</evidence>
<evidence type="ECO:0000256" key="2">
    <source>
        <dbReference type="SAM" id="MobiDB-lite"/>
    </source>
</evidence>
<dbReference type="Pfam" id="PF21046">
    <property type="entry name" value="Rad26-like_C"/>
    <property type="match status" value="1"/>
</dbReference>
<proteinExistence type="predicted"/>